<feature type="non-terminal residue" evidence="1">
    <location>
        <position position="68"/>
    </location>
</feature>
<dbReference type="EMBL" id="EQ985333">
    <property type="protein sequence ID" value="EEF23635.1"/>
    <property type="molecule type" value="Genomic_DNA"/>
</dbReference>
<name>B9TKI0_RICCO</name>
<gene>
    <name evidence="1" type="ORF">RCOM_2114420</name>
</gene>
<accession>B9TKI0</accession>
<protein>
    <submittedName>
        <fullName evidence="1">Uncharacterized protein</fullName>
    </submittedName>
</protein>
<dbReference type="InParanoid" id="B9TKI0"/>
<organism evidence="1 2">
    <name type="scientific">Ricinus communis</name>
    <name type="common">Castor bean</name>
    <dbReference type="NCBI Taxonomy" id="3988"/>
    <lineage>
        <taxon>Eukaryota</taxon>
        <taxon>Viridiplantae</taxon>
        <taxon>Streptophyta</taxon>
        <taxon>Embryophyta</taxon>
        <taxon>Tracheophyta</taxon>
        <taxon>Spermatophyta</taxon>
        <taxon>Magnoliopsida</taxon>
        <taxon>eudicotyledons</taxon>
        <taxon>Gunneridae</taxon>
        <taxon>Pentapetalae</taxon>
        <taxon>rosids</taxon>
        <taxon>fabids</taxon>
        <taxon>Malpighiales</taxon>
        <taxon>Euphorbiaceae</taxon>
        <taxon>Acalyphoideae</taxon>
        <taxon>Acalypheae</taxon>
        <taxon>Ricinus</taxon>
    </lineage>
</organism>
<reference evidence="2" key="1">
    <citation type="journal article" date="2010" name="Nat. Biotechnol.">
        <title>Draft genome sequence of the oilseed species Ricinus communis.</title>
        <authorList>
            <person name="Chan A.P."/>
            <person name="Crabtree J."/>
            <person name="Zhao Q."/>
            <person name="Lorenzi H."/>
            <person name="Orvis J."/>
            <person name="Puiu D."/>
            <person name="Melake-Berhan A."/>
            <person name="Jones K.M."/>
            <person name="Redman J."/>
            <person name="Chen G."/>
            <person name="Cahoon E.B."/>
            <person name="Gedil M."/>
            <person name="Stanke M."/>
            <person name="Haas B.J."/>
            <person name="Wortman J.R."/>
            <person name="Fraser-Liggett C.M."/>
            <person name="Ravel J."/>
            <person name="Rabinowicz P.D."/>
        </authorList>
    </citation>
    <scope>NUCLEOTIDE SEQUENCE [LARGE SCALE GENOMIC DNA]</scope>
    <source>
        <strain evidence="2">cv. Hale</strain>
    </source>
</reference>
<evidence type="ECO:0000313" key="1">
    <source>
        <dbReference type="EMBL" id="EEF23635.1"/>
    </source>
</evidence>
<dbReference type="AlphaFoldDB" id="B9TKI0"/>
<keyword evidence="2" id="KW-1185">Reference proteome</keyword>
<evidence type="ECO:0000313" key="2">
    <source>
        <dbReference type="Proteomes" id="UP000008311"/>
    </source>
</evidence>
<dbReference type="Proteomes" id="UP000008311">
    <property type="component" value="Unassembled WGS sequence"/>
</dbReference>
<sequence>MTTPVHAVPAREETIFVAPGSHQCRIYVMPYHMRPGQKPGDIAWEYQQRDWKEIGLLDSRLNCAVSSP</sequence>
<proteinExistence type="predicted"/>